<dbReference type="GO" id="GO:0031573">
    <property type="term" value="P:mitotic intra-S DNA damage checkpoint signaling"/>
    <property type="evidence" value="ECO:0007669"/>
    <property type="project" value="TreeGrafter"/>
</dbReference>
<dbReference type="GO" id="GO:0031297">
    <property type="term" value="P:replication fork processing"/>
    <property type="evidence" value="ECO:0007669"/>
    <property type="project" value="TreeGrafter"/>
</dbReference>
<dbReference type="PANTHER" id="PTHR21077">
    <property type="entry name" value="EME1 PROTEIN"/>
    <property type="match status" value="1"/>
</dbReference>
<dbReference type="EMBL" id="JADGJD010000913">
    <property type="protein sequence ID" value="KAJ3047707.1"/>
    <property type="molecule type" value="Genomic_DNA"/>
</dbReference>
<evidence type="ECO:0000313" key="15">
    <source>
        <dbReference type="Proteomes" id="UP001212841"/>
    </source>
</evidence>
<protein>
    <submittedName>
        <fullName evidence="14">Crossover junction endonuclease eme1</fullName>
    </submittedName>
</protein>
<comment type="caution">
    <text evidence="14">The sequence shown here is derived from an EMBL/GenBank/DDBJ whole genome shotgun (WGS) entry which is preliminary data.</text>
</comment>
<feature type="region of interest" description="Disordered" evidence="13">
    <location>
        <begin position="35"/>
        <end position="55"/>
    </location>
</feature>
<dbReference type="InterPro" id="IPR033310">
    <property type="entry name" value="Mms4/EME1/EME2"/>
</dbReference>
<dbReference type="Gene3D" id="1.10.150.670">
    <property type="entry name" value="Crossover junction endonuclease EME1, DNA-binding domain"/>
    <property type="match status" value="1"/>
</dbReference>
<keyword evidence="4" id="KW-0479">Metal-binding</keyword>
<dbReference type="PANTHER" id="PTHR21077:SF5">
    <property type="entry name" value="CROSSOVER JUNCTION ENDONUCLEASE MMS4"/>
    <property type="match status" value="1"/>
</dbReference>
<evidence type="ECO:0000256" key="2">
    <source>
        <dbReference type="ARBA" id="ARBA00004123"/>
    </source>
</evidence>
<evidence type="ECO:0000256" key="4">
    <source>
        <dbReference type="ARBA" id="ARBA00022723"/>
    </source>
</evidence>
<keyword evidence="7" id="KW-0378">Hydrolase</keyword>
<evidence type="ECO:0000256" key="10">
    <source>
        <dbReference type="ARBA" id="ARBA00023204"/>
    </source>
</evidence>
<keyword evidence="15" id="KW-1185">Reference proteome</keyword>
<evidence type="ECO:0000256" key="11">
    <source>
        <dbReference type="ARBA" id="ARBA00023242"/>
    </source>
</evidence>
<proteinExistence type="predicted"/>
<accession>A0AAD5S8A5</accession>
<dbReference type="GO" id="GO:0048476">
    <property type="term" value="C:Holliday junction resolvase complex"/>
    <property type="evidence" value="ECO:0007669"/>
    <property type="project" value="InterPro"/>
</dbReference>
<keyword evidence="9" id="KW-0233">DNA recombination</keyword>
<dbReference type="GO" id="GO:0046872">
    <property type="term" value="F:metal ion binding"/>
    <property type="evidence" value="ECO:0007669"/>
    <property type="project" value="UniProtKB-KW"/>
</dbReference>
<keyword evidence="5 14" id="KW-0255">Endonuclease</keyword>
<dbReference type="Proteomes" id="UP001212841">
    <property type="component" value="Unassembled WGS sequence"/>
</dbReference>
<comment type="subcellular location">
    <subcellularLocation>
        <location evidence="2">Nucleus</location>
    </subcellularLocation>
</comment>
<keyword evidence="10" id="KW-0234">DNA repair</keyword>
<keyword evidence="11" id="KW-0539">Nucleus</keyword>
<evidence type="ECO:0000256" key="5">
    <source>
        <dbReference type="ARBA" id="ARBA00022759"/>
    </source>
</evidence>
<keyword evidence="6" id="KW-0227">DNA damage</keyword>
<dbReference type="GO" id="GO:0005634">
    <property type="term" value="C:nucleus"/>
    <property type="evidence" value="ECO:0007669"/>
    <property type="project" value="UniProtKB-SubCell"/>
</dbReference>
<evidence type="ECO:0000256" key="7">
    <source>
        <dbReference type="ARBA" id="ARBA00022801"/>
    </source>
</evidence>
<evidence type="ECO:0000313" key="14">
    <source>
        <dbReference type="EMBL" id="KAJ3047707.1"/>
    </source>
</evidence>
<dbReference type="InterPro" id="IPR042530">
    <property type="entry name" value="EME1/EME2_C"/>
</dbReference>
<gene>
    <name evidence="14" type="primary">EME1</name>
    <name evidence="14" type="ORF">HK097_011289</name>
</gene>
<evidence type="ECO:0000256" key="12">
    <source>
        <dbReference type="ARBA" id="ARBA00023254"/>
    </source>
</evidence>
<organism evidence="14 15">
    <name type="scientific">Rhizophlyctis rosea</name>
    <dbReference type="NCBI Taxonomy" id="64517"/>
    <lineage>
        <taxon>Eukaryota</taxon>
        <taxon>Fungi</taxon>
        <taxon>Fungi incertae sedis</taxon>
        <taxon>Chytridiomycota</taxon>
        <taxon>Chytridiomycota incertae sedis</taxon>
        <taxon>Chytridiomycetes</taxon>
        <taxon>Rhizophlyctidales</taxon>
        <taxon>Rhizophlyctidaceae</taxon>
        <taxon>Rhizophlyctis</taxon>
    </lineage>
</organism>
<evidence type="ECO:0000256" key="9">
    <source>
        <dbReference type="ARBA" id="ARBA00023172"/>
    </source>
</evidence>
<comment type="cofactor">
    <cofactor evidence="1">
        <name>Mg(2+)</name>
        <dbReference type="ChEBI" id="CHEBI:18420"/>
    </cofactor>
</comment>
<evidence type="ECO:0000256" key="13">
    <source>
        <dbReference type="SAM" id="MobiDB-lite"/>
    </source>
</evidence>
<keyword evidence="12" id="KW-0469">Meiosis</keyword>
<keyword evidence="8" id="KW-0460">Magnesium</keyword>
<evidence type="ECO:0000256" key="6">
    <source>
        <dbReference type="ARBA" id="ARBA00022763"/>
    </source>
</evidence>
<name>A0AAD5S8A5_9FUNG</name>
<dbReference type="GO" id="GO:0000712">
    <property type="term" value="P:resolution of meiotic recombination intermediates"/>
    <property type="evidence" value="ECO:0007669"/>
    <property type="project" value="TreeGrafter"/>
</dbReference>
<dbReference type="AlphaFoldDB" id="A0AAD5S8A5"/>
<feature type="non-terminal residue" evidence="14">
    <location>
        <position position="224"/>
    </location>
</feature>
<keyword evidence="3" id="KW-0540">Nuclease</keyword>
<dbReference type="GO" id="GO:0006302">
    <property type="term" value="P:double-strand break repair"/>
    <property type="evidence" value="ECO:0007669"/>
    <property type="project" value="TreeGrafter"/>
</dbReference>
<sequence>RIVILVDGLEKYFAARKRQVGKQFLDEVQAALPGGGPAATAEGGKKGRGGGRQKDMSLAKLPDRKELAEAVMDLQIMFGKRVVVHEVRPGEDVARWVAVFTAQVAQRPELSHRSEATYDIRFGDQIKSGTDHADTWSKMLQHVALCTEARAKAITARYPTLRSLYEAYLGCASVQDGEGLLAGVQINLGTSVNPRMRNLGPALSKRIYESVMVDNPGHSLTLGE</sequence>
<dbReference type="GO" id="GO:0008821">
    <property type="term" value="F:crossover junction DNA endonuclease activity"/>
    <property type="evidence" value="ECO:0007669"/>
    <property type="project" value="TreeGrafter"/>
</dbReference>
<dbReference type="Pfam" id="PF21292">
    <property type="entry name" value="EME1-MUS81_C"/>
    <property type="match status" value="1"/>
</dbReference>
<evidence type="ECO:0000256" key="8">
    <source>
        <dbReference type="ARBA" id="ARBA00022842"/>
    </source>
</evidence>
<evidence type="ECO:0000256" key="1">
    <source>
        <dbReference type="ARBA" id="ARBA00001946"/>
    </source>
</evidence>
<evidence type="ECO:0000256" key="3">
    <source>
        <dbReference type="ARBA" id="ARBA00022722"/>
    </source>
</evidence>
<reference evidence="14" key="1">
    <citation type="submission" date="2020-05" db="EMBL/GenBank/DDBJ databases">
        <title>Phylogenomic resolution of chytrid fungi.</title>
        <authorList>
            <person name="Stajich J.E."/>
            <person name="Amses K."/>
            <person name="Simmons R."/>
            <person name="Seto K."/>
            <person name="Myers J."/>
            <person name="Bonds A."/>
            <person name="Quandt C.A."/>
            <person name="Barry K."/>
            <person name="Liu P."/>
            <person name="Grigoriev I."/>
            <person name="Longcore J.E."/>
            <person name="James T.Y."/>
        </authorList>
    </citation>
    <scope>NUCLEOTIDE SEQUENCE</scope>
    <source>
        <strain evidence="14">JEL0318</strain>
    </source>
</reference>
<dbReference type="Gene3D" id="3.40.50.10130">
    <property type="match status" value="1"/>
</dbReference>